<dbReference type="InterPro" id="IPR049630">
    <property type="entry name" value="DYDC-like_DD"/>
</dbReference>
<protein>
    <submittedName>
        <fullName evidence="3">Uncharacterized protein</fullName>
    </submittedName>
</protein>
<dbReference type="InterPro" id="IPR007858">
    <property type="entry name" value="Dpy-30_motif"/>
</dbReference>
<dbReference type="PROSITE" id="PS50297">
    <property type="entry name" value="ANK_REP_REGION"/>
    <property type="match status" value="3"/>
</dbReference>
<dbReference type="InterPro" id="IPR036770">
    <property type="entry name" value="Ankyrin_rpt-contain_sf"/>
</dbReference>
<proteinExistence type="predicted"/>
<feature type="region of interest" description="Disordered" evidence="2">
    <location>
        <begin position="320"/>
        <end position="383"/>
    </location>
</feature>
<sequence length="1249" mass="140794">MHTMRPPPLILNAQMDAPGTPPNIPGKSQKATVRRRRESIATRAREFLSAVAKGNLLEVSRKMSPQALKIAHPNTGSVALILAVLNGHKPIVEAILDYSLNTINMHDNEGRTALHYAAALYGLNQDPSLYFILLEKGAKDNLPDSEGFTAQDVRNNPGLIDMDRARYTNVYPVPRETEWEVRFASKTPQDFMNDIINGVLDMTHVPNIPEHTELIKTLTLLQSQVLGIWDAVAAEDDRSLKQLICERRMGLVRDRDGRTPLHHAYIKRRNELIDYLLYICPESADIKDKRGKTPIEYSPVKPPQLVEPTTTVPDTLLAIPNRERRPSRTALLHKERFHLPAEEKAAARKRSRSEHNMSTSSSSSRSRDPDSPEGFEPDVLSRIQNSEIRNKDYTVLEQLQIEGKGDQIWRATKHSNTQLSRHVQEFRQIQNRLSSAIEAIEQNEARRLDQLVDEDVMKTRDHRGMRLLHVAVLKEKHEIVENLAIHFSNQIDLKDPLGRTALHYAACQPNAIYDSLVDLGARKDLPDQDGITAEEYRRNPTRLVRPQSAVSSVMLRSMSTDDEFFDPDAPSEEQVDEWLAIGEVLKLEQIVLDGRGHMLKEKNTVNAASNEFLSGLTQYLTKIDAIHKAVEEGDVRRVKSLIDRPLLSTARDNYGMTPIHKALLHGQTNTVRFLLTRFPSCVNATDHAGRTPLHYAAADPNGEHMIKVLQKSGGDAFIEDKHGHTPFYYRTHGQRLNVRSMKDNAVMNQLISGQLSRPLLQDLEEDIYDWIHTGNIGKLEELVLTGYADLLLGRNHEVDDADSIGFLEVLPQYQAKIQSIHKAVETGNLRAVKLLTDRKKLSLCRDTRGLSPLHKAIVFERTDIAKYLIRNYPQSVNAMDQKKRTPLHYAAALKDGGYLYKVMRKSGADPNIYDCNGRPAKYYLKHAGEIDLAAMRLDTRAALKQVLHNRVAPSYLESSIQQWLRDGQLAKLEQLVLSGCGDLLQSRTSPHTETQAFLDRLPEYMEKIDGIHRAIKEGNLDEVKELMKTKKLAIARDRYGCTPLHSAVVHEHTDIVRYIAGHYNSVLNAPDYNKRTAMHYAAAARDGGHYLKILGKAGADPMAVDNEGRTPDYYRRNAVIDLKLIKDREEDFERINEEYLEDGGIVDSAPATPDSGSEASFVDSARLLDEDEESIGLHKLEKTMKGRIEMPTSENGVYLARTVAPVLTKALAEVLLRRPADPIGFIAEWLSKYVGEGPRRNGNGHRDAI</sequence>
<dbReference type="PANTHER" id="PTHR24172">
    <property type="entry name" value="ANK_REP_REGION DOMAIN-CONTAINING PROTEIN"/>
    <property type="match status" value="1"/>
</dbReference>
<dbReference type="PROSITE" id="PS50088">
    <property type="entry name" value="ANK_REPEAT"/>
    <property type="match status" value="6"/>
</dbReference>
<dbReference type="SUPFAM" id="SSF48403">
    <property type="entry name" value="Ankyrin repeat"/>
    <property type="match status" value="3"/>
</dbReference>
<dbReference type="Pfam" id="PF05186">
    <property type="entry name" value="Dpy-30"/>
    <property type="match status" value="1"/>
</dbReference>
<evidence type="ECO:0000256" key="1">
    <source>
        <dbReference type="PROSITE-ProRule" id="PRU00023"/>
    </source>
</evidence>
<accession>A0AAE9DD76</accession>
<name>A0AAE9DD76_CAEBR</name>
<feature type="repeat" description="ANK" evidence="1">
    <location>
        <begin position="688"/>
        <end position="721"/>
    </location>
</feature>
<reference evidence="3 4" key="1">
    <citation type="submission" date="2022-05" db="EMBL/GenBank/DDBJ databases">
        <title>Chromosome-level reference genomes for two strains of Caenorhabditis briggsae: an improved platform for comparative genomics.</title>
        <authorList>
            <person name="Stevens L."/>
            <person name="Andersen E.C."/>
        </authorList>
    </citation>
    <scope>NUCLEOTIDE SEQUENCE [LARGE SCALE GENOMIC DNA]</scope>
    <source>
        <strain evidence="3">QX1410_ONT</strain>
        <tissue evidence="3">Whole-organism</tissue>
    </source>
</reference>
<feature type="compositionally biased region" description="Basic and acidic residues" evidence="2">
    <location>
        <begin position="321"/>
        <end position="346"/>
    </location>
</feature>
<dbReference type="InterPro" id="IPR002110">
    <property type="entry name" value="Ankyrin_rpt"/>
</dbReference>
<dbReference type="Pfam" id="PF12796">
    <property type="entry name" value="Ank_2"/>
    <property type="match status" value="4"/>
</dbReference>
<evidence type="ECO:0000256" key="2">
    <source>
        <dbReference type="SAM" id="MobiDB-lite"/>
    </source>
</evidence>
<feature type="repeat" description="ANK" evidence="1">
    <location>
        <begin position="1073"/>
        <end position="1106"/>
    </location>
</feature>
<dbReference type="Gene3D" id="1.20.890.10">
    <property type="entry name" value="cAMP-dependent protein kinase regulatory subunit, dimerization-anchoring domain"/>
    <property type="match status" value="1"/>
</dbReference>
<feature type="repeat" description="ANK" evidence="1">
    <location>
        <begin position="256"/>
        <end position="277"/>
    </location>
</feature>
<dbReference type="Gene3D" id="1.25.40.20">
    <property type="entry name" value="Ankyrin repeat-containing domain"/>
    <property type="match status" value="6"/>
</dbReference>
<dbReference type="CDD" id="cd22966">
    <property type="entry name" value="DD_DYDC-like"/>
    <property type="match status" value="1"/>
</dbReference>
<feature type="repeat" description="ANK" evidence="1">
    <location>
        <begin position="109"/>
        <end position="145"/>
    </location>
</feature>
<dbReference type="Pfam" id="PF13637">
    <property type="entry name" value="Ank_4"/>
    <property type="match status" value="1"/>
</dbReference>
<evidence type="ECO:0000313" key="4">
    <source>
        <dbReference type="Proteomes" id="UP000827892"/>
    </source>
</evidence>
<dbReference type="Proteomes" id="UP000827892">
    <property type="component" value="Chromosome III"/>
</dbReference>
<organism evidence="3 4">
    <name type="scientific">Caenorhabditis briggsae</name>
    <dbReference type="NCBI Taxonomy" id="6238"/>
    <lineage>
        <taxon>Eukaryota</taxon>
        <taxon>Metazoa</taxon>
        <taxon>Ecdysozoa</taxon>
        <taxon>Nematoda</taxon>
        <taxon>Chromadorea</taxon>
        <taxon>Rhabditida</taxon>
        <taxon>Rhabditina</taxon>
        <taxon>Rhabditomorpha</taxon>
        <taxon>Rhabditoidea</taxon>
        <taxon>Rhabditidae</taxon>
        <taxon>Peloderinae</taxon>
        <taxon>Caenorhabditis</taxon>
    </lineage>
</organism>
<keyword evidence="1" id="KW-0040">ANK repeat</keyword>
<gene>
    <name evidence="3" type="ORF">L3Y34_001616</name>
</gene>
<dbReference type="PANTHER" id="PTHR24172:SF4">
    <property type="entry name" value="ANK_REP_REGION DOMAIN-CONTAINING PROTEIN"/>
    <property type="match status" value="1"/>
</dbReference>
<feature type="repeat" description="ANK" evidence="1">
    <location>
        <begin position="882"/>
        <end position="915"/>
    </location>
</feature>
<dbReference type="EMBL" id="CP090893">
    <property type="protein sequence ID" value="ULU01393.1"/>
    <property type="molecule type" value="Genomic_DNA"/>
</dbReference>
<dbReference type="SMART" id="SM00248">
    <property type="entry name" value="ANK"/>
    <property type="match status" value="14"/>
</dbReference>
<feature type="repeat" description="ANK" evidence="1">
    <location>
        <begin position="654"/>
        <end position="675"/>
    </location>
</feature>
<feature type="region of interest" description="Disordered" evidence="2">
    <location>
        <begin position="13"/>
        <end position="32"/>
    </location>
</feature>
<dbReference type="AlphaFoldDB" id="A0AAE9DD76"/>
<evidence type="ECO:0000313" key="3">
    <source>
        <dbReference type="EMBL" id="ULU01393.1"/>
    </source>
</evidence>